<comment type="caution">
    <text evidence="2">The sequence shown here is derived from an EMBL/GenBank/DDBJ whole genome shotgun (WGS) entry which is preliminary data.</text>
</comment>
<feature type="transmembrane region" description="Helical" evidence="1">
    <location>
        <begin position="162"/>
        <end position="186"/>
    </location>
</feature>
<dbReference type="PANTHER" id="PTHR40078">
    <property type="entry name" value="INTEGRAL MEMBRANE PROTEIN-RELATED"/>
    <property type="match status" value="1"/>
</dbReference>
<dbReference type="OrthoDB" id="9814474at2"/>
<accession>S1P3J9</accession>
<organism evidence="2 3">
    <name type="scientific">Enterococcus dispar ATCC 51266</name>
    <dbReference type="NCBI Taxonomy" id="1139219"/>
    <lineage>
        <taxon>Bacteria</taxon>
        <taxon>Bacillati</taxon>
        <taxon>Bacillota</taxon>
        <taxon>Bacilli</taxon>
        <taxon>Lactobacillales</taxon>
        <taxon>Enterococcaceae</taxon>
        <taxon>Enterococcus</taxon>
    </lineage>
</organism>
<keyword evidence="1" id="KW-1133">Transmembrane helix</keyword>
<reference evidence="2 3" key="1">
    <citation type="submission" date="2013-03" db="EMBL/GenBank/DDBJ databases">
        <title>The Genome Sequence of Enterococcus dispar ATCC_51266 (Illumina only assembly).</title>
        <authorList>
            <consortium name="The Broad Institute Genomics Platform"/>
            <consortium name="The Broad Institute Genome Sequencing Center for Infectious Disease"/>
            <person name="Earl A."/>
            <person name="Russ C."/>
            <person name="Gilmore M."/>
            <person name="Surin D."/>
            <person name="Walker B."/>
            <person name="Young S."/>
            <person name="Zeng Q."/>
            <person name="Gargeya S."/>
            <person name="Fitzgerald M."/>
            <person name="Haas B."/>
            <person name="Abouelleil A."/>
            <person name="Allen A.W."/>
            <person name="Alvarado L."/>
            <person name="Arachchi H.M."/>
            <person name="Berlin A.M."/>
            <person name="Chapman S.B."/>
            <person name="Gainer-Dewar J."/>
            <person name="Goldberg J."/>
            <person name="Griggs A."/>
            <person name="Gujja S."/>
            <person name="Hansen M."/>
            <person name="Howarth C."/>
            <person name="Imamovic A."/>
            <person name="Ireland A."/>
            <person name="Larimer J."/>
            <person name="McCowan C."/>
            <person name="Murphy C."/>
            <person name="Pearson M."/>
            <person name="Poon T.W."/>
            <person name="Priest M."/>
            <person name="Roberts A."/>
            <person name="Saif S."/>
            <person name="Shea T."/>
            <person name="Sisk P."/>
            <person name="Sykes S."/>
            <person name="Wortman J."/>
            <person name="Nusbaum C."/>
            <person name="Birren B."/>
        </authorList>
    </citation>
    <scope>NUCLEOTIDE SEQUENCE [LARGE SCALE GENOMIC DNA]</scope>
    <source>
        <strain evidence="2 3">ATCC 51266</strain>
    </source>
</reference>
<feature type="transmembrane region" description="Helical" evidence="1">
    <location>
        <begin position="48"/>
        <end position="69"/>
    </location>
</feature>
<feature type="transmembrane region" description="Helical" evidence="1">
    <location>
        <begin position="6"/>
        <end position="27"/>
    </location>
</feature>
<dbReference type="eggNOG" id="COG2364">
    <property type="taxonomic scope" value="Bacteria"/>
</dbReference>
<evidence type="ECO:0000256" key="1">
    <source>
        <dbReference type="SAM" id="Phobius"/>
    </source>
</evidence>
<evidence type="ECO:0000313" key="2">
    <source>
        <dbReference type="EMBL" id="EOT41405.1"/>
    </source>
</evidence>
<keyword evidence="1" id="KW-0472">Membrane</keyword>
<name>S1P3J9_9ENTE</name>
<gene>
    <name evidence="2" type="ORF">OMK_01581</name>
</gene>
<evidence type="ECO:0008006" key="4">
    <source>
        <dbReference type="Google" id="ProtNLM"/>
    </source>
</evidence>
<protein>
    <recommendedName>
        <fullName evidence="4">Integral membrane protein</fullName>
    </recommendedName>
</protein>
<dbReference type="STRING" id="44009.RV01_GL000781"/>
<dbReference type="Proteomes" id="UP000014127">
    <property type="component" value="Unassembled WGS sequence"/>
</dbReference>
<evidence type="ECO:0000313" key="3">
    <source>
        <dbReference type="Proteomes" id="UP000014127"/>
    </source>
</evidence>
<dbReference type="RefSeq" id="WP_016172747.1">
    <property type="nucleotide sequence ID" value="NZ_ASWK01000001.1"/>
</dbReference>
<feature type="transmembrane region" description="Helical" evidence="1">
    <location>
        <begin position="75"/>
        <end position="94"/>
    </location>
</feature>
<dbReference type="EMBL" id="AHYR01000005">
    <property type="protein sequence ID" value="EOT41405.1"/>
    <property type="molecule type" value="Genomic_DNA"/>
</dbReference>
<proteinExistence type="predicted"/>
<dbReference type="AlphaFoldDB" id="S1P3J9"/>
<sequence length="211" mass="22842">MNKKEIAIRALVALVGVAILALGATTLRMGKVGLDPYTSTNIALGEKFGLSLGVYQLLVNLIILVLIFIFGRKYIGVGTVINMVLAGFFIDFYTEIFTNLNWVAETIVMQGIFLIIGILLFSFGASLYMGAELGNAPYDAIAPVIVDKTNAPYRVVRVIQDVTFSVVAFIFGGPIGIGTFISAFLTGPFISFFDKKITHPVVHSLTKSSSY</sequence>
<keyword evidence="1" id="KW-0812">Transmembrane</keyword>
<feature type="transmembrane region" description="Helical" evidence="1">
    <location>
        <begin position="106"/>
        <end position="129"/>
    </location>
</feature>
<dbReference type="PANTHER" id="PTHR40078:SF1">
    <property type="entry name" value="INTEGRAL MEMBRANE PROTEIN"/>
    <property type="match status" value="1"/>
</dbReference>
<dbReference type="InterPro" id="IPR038750">
    <property type="entry name" value="YczE/YyaS-like"/>
</dbReference>
<dbReference type="Pfam" id="PF19700">
    <property type="entry name" value="DUF6198"/>
    <property type="match status" value="1"/>
</dbReference>
<dbReference type="PATRIC" id="fig|1139219.3.peg.1539"/>
<keyword evidence="3" id="KW-1185">Reference proteome</keyword>
<dbReference type="HOGENOM" id="CLU_083843_1_3_9"/>